<feature type="region of interest" description="Disordered" evidence="1">
    <location>
        <begin position="142"/>
        <end position="167"/>
    </location>
</feature>
<evidence type="ECO:0000313" key="3">
    <source>
        <dbReference type="Proteomes" id="UP001497497"/>
    </source>
</evidence>
<reference evidence="2 3" key="1">
    <citation type="submission" date="2024-04" db="EMBL/GenBank/DDBJ databases">
        <authorList>
            <consortium name="Genoscope - CEA"/>
            <person name="William W."/>
        </authorList>
    </citation>
    <scope>NUCLEOTIDE SEQUENCE [LARGE SCALE GENOMIC DNA]</scope>
</reference>
<comment type="caution">
    <text evidence="2">The sequence shown here is derived from an EMBL/GenBank/DDBJ whole genome shotgun (WGS) entry which is preliminary data.</text>
</comment>
<keyword evidence="3" id="KW-1185">Reference proteome</keyword>
<name>A0AAV2H8W7_LYMST</name>
<feature type="region of interest" description="Disordered" evidence="1">
    <location>
        <begin position="89"/>
        <end position="118"/>
    </location>
</feature>
<evidence type="ECO:0000313" key="2">
    <source>
        <dbReference type="EMBL" id="CAL1529598.1"/>
    </source>
</evidence>
<sequence length="167" mass="18981">MLSHAFSTTHNNNNNNFVSCAKVRNCSEKNCTARSESRVSYSLNGGVERETLKQGDTVIGCYEDKVSENCNNSSNKERVCVVFSGKYQSGRKPMSDVPVRGPGERNQAQSARTESLEWRLSNGRSNRERLIFHIPRRPYKFRRPKRPRRCMDAEGTNSMSEQRGVEG</sequence>
<evidence type="ECO:0000256" key="1">
    <source>
        <dbReference type="SAM" id="MobiDB-lite"/>
    </source>
</evidence>
<protein>
    <submittedName>
        <fullName evidence="2">Uncharacterized protein</fullName>
    </submittedName>
</protein>
<gene>
    <name evidence="2" type="ORF">GSLYS_00003753001</name>
</gene>
<accession>A0AAV2H8W7</accession>
<feature type="non-terminal residue" evidence="2">
    <location>
        <position position="167"/>
    </location>
</feature>
<dbReference type="Proteomes" id="UP001497497">
    <property type="component" value="Unassembled WGS sequence"/>
</dbReference>
<organism evidence="2 3">
    <name type="scientific">Lymnaea stagnalis</name>
    <name type="common">Great pond snail</name>
    <name type="synonym">Helix stagnalis</name>
    <dbReference type="NCBI Taxonomy" id="6523"/>
    <lineage>
        <taxon>Eukaryota</taxon>
        <taxon>Metazoa</taxon>
        <taxon>Spiralia</taxon>
        <taxon>Lophotrochozoa</taxon>
        <taxon>Mollusca</taxon>
        <taxon>Gastropoda</taxon>
        <taxon>Heterobranchia</taxon>
        <taxon>Euthyneura</taxon>
        <taxon>Panpulmonata</taxon>
        <taxon>Hygrophila</taxon>
        <taxon>Lymnaeoidea</taxon>
        <taxon>Lymnaeidae</taxon>
        <taxon>Lymnaea</taxon>
    </lineage>
</organism>
<dbReference type="EMBL" id="CAXITT010000051">
    <property type="protein sequence ID" value="CAL1529598.1"/>
    <property type="molecule type" value="Genomic_DNA"/>
</dbReference>
<dbReference type="AlphaFoldDB" id="A0AAV2H8W7"/>
<proteinExistence type="predicted"/>